<dbReference type="GO" id="GO:0006355">
    <property type="term" value="P:regulation of DNA-templated transcription"/>
    <property type="evidence" value="ECO:0007669"/>
    <property type="project" value="InterPro"/>
</dbReference>
<dbReference type="InterPro" id="IPR002145">
    <property type="entry name" value="CopG"/>
</dbReference>
<evidence type="ECO:0000313" key="3">
    <source>
        <dbReference type="Proteomes" id="UP000292919"/>
    </source>
</evidence>
<dbReference type="Proteomes" id="UP000292919">
    <property type="component" value="Unassembled WGS sequence"/>
</dbReference>
<dbReference type="AlphaFoldDB" id="A0A6H3FBT0"/>
<comment type="caution">
    <text evidence="2">The sequence shown here is derived from an EMBL/GenBank/DDBJ whole genome shotgun (WGS) entry which is preliminary data.</text>
</comment>
<feature type="domain" description="Ribbon-helix-helix protein CopG" evidence="1">
    <location>
        <begin position="11"/>
        <end position="48"/>
    </location>
</feature>
<dbReference type="InterPro" id="IPR013321">
    <property type="entry name" value="Arc_rbn_hlx_hlx"/>
</dbReference>
<dbReference type="SUPFAM" id="SSF47598">
    <property type="entry name" value="Ribbon-helix-helix"/>
    <property type="match status" value="1"/>
</dbReference>
<proteinExistence type="predicted"/>
<dbReference type="RefSeq" id="WP_118229640.1">
    <property type="nucleotide sequence ID" value="NZ_JAQDZC010000005.1"/>
</dbReference>
<dbReference type="Gene3D" id="1.10.1220.10">
    <property type="entry name" value="Met repressor-like"/>
    <property type="match status" value="1"/>
</dbReference>
<organism evidence="2 3">
    <name type="scientific">Desulfovibrio legallii</name>
    <dbReference type="NCBI Taxonomy" id="571438"/>
    <lineage>
        <taxon>Bacteria</taxon>
        <taxon>Pseudomonadati</taxon>
        <taxon>Thermodesulfobacteriota</taxon>
        <taxon>Desulfovibrionia</taxon>
        <taxon>Desulfovibrionales</taxon>
        <taxon>Desulfovibrionaceae</taxon>
        <taxon>Desulfovibrio</taxon>
    </lineage>
</organism>
<accession>A0A6H3FBT0</accession>
<sequence>MQQNIATTPASVKLPNPLRERIKSLADARNQSAHAIMLQAIENYVEREEKREALRQEAKAAHEHYMQTGLHLTNAEVVEWMDKIIQGEKVPMPKCHI</sequence>
<dbReference type="CDD" id="cd22233">
    <property type="entry name" value="RHH_CopAso-like"/>
    <property type="match status" value="1"/>
</dbReference>
<evidence type="ECO:0000259" key="1">
    <source>
        <dbReference type="Pfam" id="PF01402"/>
    </source>
</evidence>
<reference evidence="2 3" key="1">
    <citation type="submission" date="2018-12" db="EMBL/GenBank/DDBJ databases">
        <title>First genome draft of Desulfovibrio legallis sp. nov.</title>
        <authorList>
            <person name="Ben Dhia O."/>
            <person name="Najjari A."/>
            <person name="Ferjani R."/>
            <person name="Fhoula I."/>
            <person name="Fardeau M.-L."/>
            <person name="Boudabbous A."/>
            <person name="Ouzari H.I."/>
        </authorList>
    </citation>
    <scope>NUCLEOTIDE SEQUENCE [LARGE SCALE GENOMIC DNA]</scope>
    <source>
        <strain evidence="2 3">H1T</strain>
    </source>
</reference>
<dbReference type="Pfam" id="PF01402">
    <property type="entry name" value="RHH_1"/>
    <property type="match status" value="1"/>
</dbReference>
<dbReference type="EMBL" id="SIXC01000002">
    <property type="protein sequence ID" value="TBH81561.1"/>
    <property type="molecule type" value="Genomic_DNA"/>
</dbReference>
<evidence type="ECO:0000313" key="2">
    <source>
        <dbReference type="EMBL" id="TBH81561.1"/>
    </source>
</evidence>
<protein>
    <submittedName>
        <fullName evidence="2">Ribbon-helix-helix protein, CopG family</fullName>
    </submittedName>
</protein>
<dbReference type="InterPro" id="IPR010985">
    <property type="entry name" value="Ribbon_hlx_hlx"/>
</dbReference>
<keyword evidence="3" id="KW-1185">Reference proteome</keyword>
<name>A0A6H3FBT0_9BACT</name>
<gene>
    <name evidence="2" type="ORF">EB812_01990</name>
</gene>